<dbReference type="Proteomes" id="UP001164929">
    <property type="component" value="Chromosome 16"/>
</dbReference>
<name>A0AAD6PV84_9ROSI</name>
<keyword evidence="2" id="KW-1185">Reference proteome</keyword>
<comment type="caution">
    <text evidence="1">The sequence shown here is derived from an EMBL/GenBank/DDBJ whole genome shotgun (WGS) entry which is preliminary data.</text>
</comment>
<protein>
    <submittedName>
        <fullName evidence="1">Uncharacterized protein</fullName>
    </submittedName>
</protein>
<evidence type="ECO:0000313" key="1">
    <source>
        <dbReference type="EMBL" id="KAJ6968874.1"/>
    </source>
</evidence>
<organism evidence="1 2">
    <name type="scientific">Populus alba x Populus x berolinensis</name>
    <dbReference type="NCBI Taxonomy" id="444605"/>
    <lineage>
        <taxon>Eukaryota</taxon>
        <taxon>Viridiplantae</taxon>
        <taxon>Streptophyta</taxon>
        <taxon>Embryophyta</taxon>
        <taxon>Tracheophyta</taxon>
        <taxon>Spermatophyta</taxon>
        <taxon>Magnoliopsida</taxon>
        <taxon>eudicotyledons</taxon>
        <taxon>Gunneridae</taxon>
        <taxon>Pentapetalae</taxon>
        <taxon>rosids</taxon>
        <taxon>fabids</taxon>
        <taxon>Malpighiales</taxon>
        <taxon>Salicaceae</taxon>
        <taxon>Saliceae</taxon>
        <taxon>Populus</taxon>
    </lineage>
</organism>
<gene>
    <name evidence="1" type="ORF">NC653_036753</name>
</gene>
<dbReference type="AlphaFoldDB" id="A0AAD6PV84"/>
<sequence>MAWRELTTTNLRAQTCEKGSSCRLSTRVVFFRYKNTSLKTMPSPTVCPLIFSFPPLYFSPTTLTTRCPSTLLFAKLNPEPFWSGYFFGLIKYWIFQRQGGLARLELSCNEL</sequence>
<reference evidence="1 2" key="1">
    <citation type="journal article" date="2023" name="Mol. Ecol. Resour.">
        <title>Chromosome-level genome assembly of a triploid poplar Populus alba 'Berolinensis'.</title>
        <authorList>
            <person name="Chen S."/>
            <person name="Yu Y."/>
            <person name="Wang X."/>
            <person name="Wang S."/>
            <person name="Zhang T."/>
            <person name="Zhou Y."/>
            <person name="He R."/>
            <person name="Meng N."/>
            <person name="Wang Y."/>
            <person name="Liu W."/>
            <person name="Liu Z."/>
            <person name="Liu J."/>
            <person name="Guo Q."/>
            <person name="Huang H."/>
            <person name="Sederoff R.R."/>
            <person name="Wang G."/>
            <person name="Qu G."/>
            <person name="Chen S."/>
        </authorList>
    </citation>
    <scope>NUCLEOTIDE SEQUENCE [LARGE SCALE GENOMIC DNA]</scope>
    <source>
        <strain evidence="1">SC-2020</strain>
    </source>
</reference>
<dbReference type="EMBL" id="JAQIZT010000016">
    <property type="protein sequence ID" value="KAJ6968874.1"/>
    <property type="molecule type" value="Genomic_DNA"/>
</dbReference>
<proteinExistence type="predicted"/>
<accession>A0AAD6PV84</accession>
<evidence type="ECO:0000313" key="2">
    <source>
        <dbReference type="Proteomes" id="UP001164929"/>
    </source>
</evidence>